<gene>
    <name evidence="2" type="ORF">niasHT_037509</name>
</gene>
<reference evidence="2 3" key="1">
    <citation type="submission" date="2024-10" db="EMBL/GenBank/DDBJ databases">
        <authorList>
            <person name="Kim D."/>
        </authorList>
    </citation>
    <scope>NUCLEOTIDE SEQUENCE [LARGE SCALE GENOMIC DNA]</scope>
    <source>
        <strain evidence="2">BH-2024</strain>
    </source>
</reference>
<accession>A0ABD2IU70</accession>
<keyword evidence="3" id="KW-1185">Reference proteome</keyword>
<proteinExistence type="predicted"/>
<protein>
    <submittedName>
        <fullName evidence="2">Uncharacterized protein</fullName>
    </submittedName>
</protein>
<evidence type="ECO:0000313" key="2">
    <source>
        <dbReference type="EMBL" id="KAL3081041.1"/>
    </source>
</evidence>
<dbReference type="Proteomes" id="UP001620626">
    <property type="component" value="Unassembled WGS sequence"/>
</dbReference>
<evidence type="ECO:0000313" key="3">
    <source>
        <dbReference type="Proteomes" id="UP001620626"/>
    </source>
</evidence>
<comment type="caution">
    <text evidence="2">The sequence shown here is derived from an EMBL/GenBank/DDBJ whole genome shotgun (WGS) entry which is preliminary data.</text>
</comment>
<dbReference type="AlphaFoldDB" id="A0ABD2IU70"/>
<dbReference type="EMBL" id="JBICBT010001143">
    <property type="protein sequence ID" value="KAL3081041.1"/>
    <property type="molecule type" value="Genomic_DNA"/>
</dbReference>
<evidence type="ECO:0000256" key="1">
    <source>
        <dbReference type="SAM" id="MobiDB-lite"/>
    </source>
</evidence>
<sequence>MSFLCINRPFSSSSQLSDINEATNWSKIDEEGLHDLMGAHVEWKREMEMEMLQRSQNAKLAAVRNLHDFLLNGPKEPSTSFRQPFIVSAEARAECDQILSHFEKRMEEEIKKTTNMLSSSSKAKENPQKTKNELDAFKKLYMQILFRFFRELYRQSAEKVTKSGQKGIRRQRAEKEQLKTMNQAFDIVPEISELKRHCFLGALWLCDGQSVRFFDYLNTKIGCSSLDGPHINYICHIAIATKEPAILEPLIELTTFLPSNYLHLAKILNSLALIYGKAQDFDKLEQLWRKMDNMKRNVPYEEQSSRMKLVLARIEHFYRTANRKVPGNLLAALKRLSGQPYFISAHAKKRERMNDTERHTDERMNEN</sequence>
<feature type="compositionally biased region" description="Basic and acidic residues" evidence="1">
    <location>
        <begin position="352"/>
        <end position="367"/>
    </location>
</feature>
<name>A0ABD2IU70_9BILA</name>
<feature type="region of interest" description="Disordered" evidence="1">
    <location>
        <begin position="347"/>
        <end position="367"/>
    </location>
</feature>
<organism evidence="2 3">
    <name type="scientific">Heterodera trifolii</name>
    <dbReference type="NCBI Taxonomy" id="157864"/>
    <lineage>
        <taxon>Eukaryota</taxon>
        <taxon>Metazoa</taxon>
        <taxon>Ecdysozoa</taxon>
        <taxon>Nematoda</taxon>
        <taxon>Chromadorea</taxon>
        <taxon>Rhabditida</taxon>
        <taxon>Tylenchina</taxon>
        <taxon>Tylenchomorpha</taxon>
        <taxon>Tylenchoidea</taxon>
        <taxon>Heteroderidae</taxon>
        <taxon>Heteroderinae</taxon>
        <taxon>Heterodera</taxon>
    </lineage>
</organism>